<accession>A0A182XHW9</accession>
<dbReference type="Proteomes" id="UP000076407">
    <property type="component" value="Unassembled WGS sequence"/>
</dbReference>
<dbReference type="EnsemblMetazoa" id="AQUA009446-RA">
    <property type="protein sequence ID" value="AQUA009446-PA"/>
    <property type="gene ID" value="AQUA009446"/>
</dbReference>
<feature type="compositionally biased region" description="Gly residues" evidence="9">
    <location>
        <begin position="82"/>
        <end position="111"/>
    </location>
</feature>
<keyword evidence="3" id="KW-0962">Peroxisome biogenesis</keyword>
<keyword evidence="6" id="KW-0539">Nucleus</keyword>
<dbReference type="InterPro" id="IPR012346">
    <property type="entry name" value="p53/RUNT-type_TF_DNA-bd_sf"/>
</dbReference>
<dbReference type="PANTHER" id="PTHR28080:SF1">
    <property type="entry name" value="PEROXISOMAL BIOGENESIS FACTOR 3"/>
    <property type="match status" value="1"/>
</dbReference>
<evidence type="ECO:0000256" key="3">
    <source>
        <dbReference type="ARBA" id="ARBA00022593"/>
    </source>
</evidence>
<evidence type="ECO:0000256" key="8">
    <source>
        <dbReference type="ARBA" id="ARBA00029630"/>
    </source>
</evidence>
<feature type="region of interest" description="Disordered" evidence="9">
    <location>
        <begin position="15"/>
        <end position="168"/>
    </location>
</feature>
<evidence type="ECO:0000313" key="11">
    <source>
        <dbReference type="EnsemblMetazoa" id="AQUA009446-PA"/>
    </source>
</evidence>
<name>A0A182XHW9_ANOQN</name>
<evidence type="ECO:0000256" key="1">
    <source>
        <dbReference type="ARBA" id="ARBA00011494"/>
    </source>
</evidence>
<evidence type="ECO:0000256" key="6">
    <source>
        <dbReference type="ARBA" id="ARBA00023242"/>
    </source>
</evidence>
<dbReference type="Gene3D" id="2.60.40.720">
    <property type="match status" value="1"/>
</dbReference>
<proteinExistence type="predicted"/>
<dbReference type="PANTHER" id="PTHR28080">
    <property type="entry name" value="PEROXISOMAL BIOGENESIS FACTOR 3"/>
    <property type="match status" value="1"/>
</dbReference>
<feature type="compositionally biased region" description="Low complexity" evidence="9">
    <location>
        <begin position="479"/>
        <end position="490"/>
    </location>
</feature>
<comment type="subunit">
    <text evidence="1">Interacts with PEX19.</text>
</comment>
<feature type="compositionally biased region" description="Polar residues" evidence="9">
    <location>
        <begin position="158"/>
        <end position="168"/>
    </location>
</feature>
<evidence type="ECO:0000256" key="7">
    <source>
        <dbReference type="ARBA" id="ARBA00025338"/>
    </source>
</evidence>
<feature type="compositionally biased region" description="Gly residues" evidence="9">
    <location>
        <begin position="54"/>
        <end position="63"/>
    </location>
</feature>
<keyword evidence="12" id="KW-1185">Reference proteome</keyword>
<dbReference type="InterPro" id="IPR006966">
    <property type="entry name" value="Peroxin-3"/>
</dbReference>
<evidence type="ECO:0000259" key="10">
    <source>
        <dbReference type="PROSITE" id="PS51062"/>
    </source>
</evidence>
<feature type="compositionally biased region" description="Low complexity" evidence="9">
    <location>
        <begin position="64"/>
        <end position="81"/>
    </location>
</feature>
<evidence type="ECO:0000256" key="5">
    <source>
        <dbReference type="ARBA" id="ARBA00023163"/>
    </source>
</evidence>
<keyword evidence="5" id="KW-0804">Transcription</keyword>
<dbReference type="VEuPathDB" id="VectorBase:AQUA009446"/>
<feature type="region of interest" description="Disordered" evidence="9">
    <location>
        <begin position="473"/>
        <end position="505"/>
    </location>
</feature>
<protein>
    <recommendedName>
        <fullName evidence="2">Peroxisomal biogenesis factor 3</fullName>
    </recommendedName>
    <alternativeName>
        <fullName evidence="8">Peroxisomal assembly protein PEX3</fullName>
    </alternativeName>
</protein>
<dbReference type="Pfam" id="PF04882">
    <property type="entry name" value="Peroxin-3"/>
    <property type="match status" value="2"/>
</dbReference>
<evidence type="ECO:0000313" key="12">
    <source>
        <dbReference type="Proteomes" id="UP000076407"/>
    </source>
</evidence>
<dbReference type="InterPro" id="IPR013524">
    <property type="entry name" value="Runt_dom"/>
</dbReference>
<organism evidence="11 12">
    <name type="scientific">Anopheles quadriannulatus</name>
    <name type="common">Mosquito</name>
    <dbReference type="NCBI Taxonomy" id="34691"/>
    <lineage>
        <taxon>Eukaryota</taxon>
        <taxon>Metazoa</taxon>
        <taxon>Ecdysozoa</taxon>
        <taxon>Arthropoda</taxon>
        <taxon>Hexapoda</taxon>
        <taxon>Insecta</taxon>
        <taxon>Pterygota</taxon>
        <taxon>Neoptera</taxon>
        <taxon>Endopterygota</taxon>
        <taxon>Diptera</taxon>
        <taxon>Nematocera</taxon>
        <taxon>Culicoidea</taxon>
        <taxon>Culicidae</taxon>
        <taxon>Anophelinae</taxon>
        <taxon>Anopheles</taxon>
    </lineage>
</organism>
<dbReference type="GO" id="GO:0045046">
    <property type="term" value="P:protein import into peroxisome membrane"/>
    <property type="evidence" value="ECO:0007669"/>
    <property type="project" value="TreeGrafter"/>
</dbReference>
<evidence type="ECO:0000256" key="4">
    <source>
        <dbReference type="ARBA" id="ARBA00023015"/>
    </source>
</evidence>
<dbReference type="GO" id="GO:0030674">
    <property type="term" value="F:protein-macromolecule adaptor activity"/>
    <property type="evidence" value="ECO:0007669"/>
    <property type="project" value="TreeGrafter"/>
</dbReference>
<evidence type="ECO:0000256" key="9">
    <source>
        <dbReference type="SAM" id="MobiDB-lite"/>
    </source>
</evidence>
<dbReference type="GO" id="GO:0005634">
    <property type="term" value="C:nucleus"/>
    <property type="evidence" value="ECO:0007669"/>
    <property type="project" value="InterPro"/>
</dbReference>
<dbReference type="GO" id="GO:0003677">
    <property type="term" value="F:DNA binding"/>
    <property type="evidence" value="ECO:0007669"/>
    <property type="project" value="InterPro"/>
</dbReference>
<dbReference type="PROSITE" id="PS51062">
    <property type="entry name" value="RUNT"/>
    <property type="match status" value="1"/>
</dbReference>
<reference evidence="11" key="1">
    <citation type="submission" date="2020-05" db="UniProtKB">
        <authorList>
            <consortium name="EnsemblMetazoa"/>
        </authorList>
    </citation>
    <scope>IDENTIFICATION</scope>
    <source>
        <strain evidence="11">SANGQUA</strain>
    </source>
</reference>
<evidence type="ECO:0000256" key="2">
    <source>
        <dbReference type="ARBA" id="ARBA00014294"/>
    </source>
</evidence>
<dbReference type="AlphaFoldDB" id="A0A182XHW9"/>
<dbReference type="STRING" id="34691.A0A182XHW9"/>
<dbReference type="GO" id="GO:0003700">
    <property type="term" value="F:DNA-binding transcription factor activity"/>
    <property type="evidence" value="ECO:0007669"/>
    <property type="project" value="InterPro"/>
</dbReference>
<keyword evidence="4" id="KW-0805">Transcription regulation</keyword>
<feature type="compositionally biased region" description="Basic residues" evidence="9">
    <location>
        <begin position="132"/>
        <end position="145"/>
    </location>
</feature>
<feature type="compositionally biased region" description="Gly residues" evidence="9">
    <location>
        <begin position="146"/>
        <end position="156"/>
    </location>
</feature>
<comment type="function">
    <text evidence="7">Involved in peroxisome biosynthesis and integrity. Assembles membrane vesicles before the matrix proteins are translocated. As a docking factor for PEX19, is necessary for the import of peroxisomal membrane proteins in the peroxisomes.</text>
</comment>
<dbReference type="GO" id="GO:0005778">
    <property type="term" value="C:peroxisomal membrane"/>
    <property type="evidence" value="ECO:0007669"/>
    <property type="project" value="InterPro"/>
</dbReference>
<sequence>MPQVTTYCKAIKVTVDGPREPRSKTNMPQMRPPPLHRFLEQPAFNHHHYPGRPGSFGGTGGSNTGSSSSNNNNNNSNNNNNGGLGSNGLGTGSTGSLGGGGTAGTGHGNGNGKSSSVNYSAVSSTGSTTNLHTHHPHHHHHHHHGSGGGGGGGGGNMAINTSAESSSDYKPNLAFSDYTSATDWTNGLVGAPSSTSYMNTFSPLQASPPSYVAYDSCPMVDHPNYSLTASGDNLQPYQDYYGLSGPPPPPPPAPTVAAVAPPTGTSTVQTGPLGGQLAAGGSSYVSKTGELVEAAATTTTYPSYPHHTQWTNGYHGSYHHHHHHQYNHPAAAAAASAGGCASSLAVAAQSPVSFHPPVATVAAPAPSSVPAPPPPPPPMVLCPQMFSTVNQNQIHVHLHGTGSDKFEHYFGSADNGFTINSFPGPSIRSVASGPIASTLHAGTAVDIGGIAGAHHHQDSGGGANDTLTALLSAHHDGPQHSGGSEQQQQQDEGRGEESVSGDPSSVWRPAMWSSIKDFIYRHRRKFITTGVVIGGSVFLLKWLQYKLRELQERQAKEIGEKLKRMQHYECTDRTCNQTILGLSPALSEKVFQSLSTDDILAKLRTNPDNKLELWEELRIVAFTRLITLVYGASMLAVTLRVQINILGGYLYKATVEDSQQQAISLEVQTAYLSLIQHFMRDGIDRLIEIVRKNVTTVMQRYSLKQQLTLADTETLLWSIEMALNNEKGNPIDGIATYTLPNPGASLTGVDGAFSTMFQETLDVLESVESTEVSLANVSIGLAKVMDKLADYYMSSSSGASKQNSKSNLNVESIANINGITISLAKLIPIVNGLASKVAPVPAGANGTVSNGLVPALPEETDLMSSMIVHFLHSEKLRTLGAIVYETFCH</sequence>
<feature type="domain" description="Runt" evidence="10">
    <location>
        <begin position="1"/>
        <end position="23"/>
    </location>
</feature>
<feature type="compositionally biased region" description="Low complexity" evidence="9">
    <location>
        <begin position="112"/>
        <end position="127"/>
    </location>
</feature>